<feature type="transmembrane region" description="Helical" evidence="2">
    <location>
        <begin position="101"/>
        <end position="122"/>
    </location>
</feature>
<keyword evidence="2" id="KW-1133">Transmembrane helix</keyword>
<feature type="transmembrane region" description="Helical" evidence="2">
    <location>
        <begin position="134"/>
        <end position="156"/>
    </location>
</feature>
<dbReference type="Gene3D" id="3.30.450.20">
    <property type="entry name" value="PAS domain"/>
    <property type="match status" value="1"/>
</dbReference>
<accession>A0A9X3EYC0</accession>
<feature type="transmembrane region" description="Helical" evidence="2">
    <location>
        <begin position="63"/>
        <end position="81"/>
    </location>
</feature>
<dbReference type="NCBIfam" id="TIGR00229">
    <property type="entry name" value="sensory_box"/>
    <property type="match status" value="1"/>
</dbReference>
<keyword evidence="5" id="KW-1185">Reference proteome</keyword>
<dbReference type="RefSeq" id="WP_267776118.1">
    <property type="nucleotide sequence ID" value="NZ_JAPNKE010000002.1"/>
</dbReference>
<dbReference type="Proteomes" id="UP001150924">
    <property type="component" value="Unassembled WGS sequence"/>
</dbReference>
<feature type="domain" description="PAS" evidence="3">
    <location>
        <begin position="272"/>
        <end position="341"/>
    </location>
</feature>
<feature type="transmembrane region" description="Helical" evidence="2">
    <location>
        <begin position="207"/>
        <end position="226"/>
    </location>
</feature>
<evidence type="ECO:0000313" key="5">
    <source>
        <dbReference type="Proteomes" id="UP001150924"/>
    </source>
</evidence>
<sequence>MASMAAGLGALGLLGWASGSVGLQTFVPGRPTITPNSAVSLIVLAAGVHLLAPRVLSPRRRAAGQLCGLVVFAVAATTLVSEVRGVDLRVDGLFTPQSYRSSAIAALCLTLLGCGLLLFDAAWGRLTRPAQVPVLIVAVVVLAVLTGHAYGAKLLFRFSPRSPRGMSLPAAVAQALLAASILMARPERGVVAIVTSARLGGSMARRLLAPAVAGPALLGFVVLAITREDNPSLPVSHALLATASATVAGALTLLTAASLNRVDEARALVSEELRLWRDVVDQADDAIMVRTPEGAVIGWNSAAERLFGWRREEIVGSSELTLVPEDRRPEVSMLAECLARGERVPAFETVRVARTARASRCRCRWRRCATATGGSWGWRRSSATCASARRPSAATPSCSRARPTASSSPTRRA</sequence>
<feature type="region of interest" description="Disordered" evidence="1">
    <location>
        <begin position="388"/>
        <end position="413"/>
    </location>
</feature>
<dbReference type="InterPro" id="IPR013767">
    <property type="entry name" value="PAS_fold"/>
</dbReference>
<evidence type="ECO:0000256" key="1">
    <source>
        <dbReference type="SAM" id="MobiDB-lite"/>
    </source>
</evidence>
<proteinExistence type="predicted"/>
<keyword evidence="2" id="KW-0472">Membrane</keyword>
<comment type="caution">
    <text evidence="4">The sequence shown here is derived from an EMBL/GenBank/DDBJ whole genome shotgun (WGS) entry which is preliminary data.</text>
</comment>
<reference evidence="4" key="1">
    <citation type="submission" date="2022-11" db="EMBL/GenBank/DDBJ databases">
        <title>Minimal conservation of predation-associated metabolite biosynthetic gene clusters underscores biosynthetic potential of Myxococcota including descriptions for ten novel species: Archangium lansinium sp. nov., Myxococcus landrumus sp. nov., Nannocystis bai.</title>
        <authorList>
            <person name="Ahearne A."/>
            <person name="Stevens C."/>
            <person name="Phillips K."/>
        </authorList>
    </citation>
    <scope>NUCLEOTIDE SEQUENCE</scope>
    <source>
        <strain evidence="4">Na p29</strain>
    </source>
</reference>
<dbReference type="AlphaFoldDB" id="A0A9X3EYC0"/>
<dbReference type="InterPro" id="IPR035965">
    <property type="entry name" value="PAS-like_dom_sf"/>
</dbReference>
<evidence type="ECO:0000256" key="2">
    <source>
        <dbReference type="SAM" id="Phobius"/>
    </source>
</evidence>
<dbReference type="CDD" id="cd00130">
    <property type="entry name" value="PAS"/>
    <property type="match status" value="1"/>
</dbReference>
<feature type="compositionally biased region" description="Low complexity" evidence="1">
    <location>
        <begin position="388"/>
        <end position="402"/>
    </location>
</feature>
<dbReference type="PROSITE" id="PS50112">
    <property type="entry name" value="PAS"/>
    <property type="match status" value="1"/>
</dbReference>
<protein>
    <submittedName>
        <fullName evidence="4">PAS domain S-box protein</fullName>
    </submittedName>
</protein>
<feature type="transmembrane region" description="Helical" evidence="2">
    <location>
        <begin position="238"/>
        <end position="259"/>
    </location>
</feature>
<dbReference type="GO" id="GO:0006355">
    <property type="term" value="P:regulation of DNA-templated transcription"/>
    <property type="evidence" value="ECO:0007669"/>
    <property type="project" value="InterPro"/>
</dbReference>
<organism evidence="4 5">
    <name type="scientific">Nannocystis pusilla</name>
    <dbReference type="NCBI Taxonomy" id="889268"/>
    <lineage>
        <taxon>Bacteria</taxon>
        <taxon>Pseudomonadati</taxon>
        <taxon>Myxococcota</taxon>
        <taxon>Polyangia</taxon>
        <taxon>Nannocystales</taxon>
        <taxon>Nannocystaceae</taxon>
        <taxon>Nannocystis</taxon>
    </lineage>
</organism>
<evidence type="ECO:0000259" key="3">
    <source>
        <dbReference type="PROSITE" id="PS50112"/>
    </source>
</evidence>
<dbReference type="SUPFAM" id="SSF55785">
    <property type="entry name" value="PYP-like sensor domain (PAS domain)"/>
    <property type="match status" value="1"/>
</dbReference>
<keyword evidence="2" id="KW-0812">Transmembrane</keyword>
<name>A0A9X3EYC0_9BACT</name>
<feature type="transmembrane region" description="Helical" evidence="2">
    <location>
        <begin position="38"/>
        <end position="56"/>
    </location>
</feature>
<dbReference type="InterPro" id="IPR000014">
    <property type="entry name" value="PAS"/>
</dbReference>
<feature type="transmembrane region" description="Helical" evidence="2">
    <location>
        <begin position="168"/>
        <end position="186"/>
    </location>
</feature>
<dbReference type="EMBL" id="JAPNKE010000002">
    <property type="protein sequence ID" value="MCY1012634.1"/>
    <property type="molecule type" value="Genomic_DNA"/>
</dbReference>
<gene>
    <name evidence="4" type="ORF">OV079_45300</name>
</gene>
<feature type="compositionally biased region" description="Polar residues" evidence="1">
    <location>
        <begin position="404"/>
        <end position="413"/>
    </location>
</feature>
<evidence type="ECO:0000313" key="4">
    <source>
        <dbReference type="EMBL" id="MCY1012634.1"/>
    </source>
</evidence>
<dbReference type="SMART" id="SM00091">
    <property type="entry name" value="PAS"/>
    <property type="match status" value="1"/>
</dbReference>
<dbReference type="Pfam" id="PF00989">
    <property type="entry name" value="PAS"/>
    <property type="match status" value="1"/>
</dbReference>